<dbReference type="CDD" id="cd04269">
    <property type="entry name" value="ZnMc_adamalysin_II_like"/>
    <property type="match status" value="1"/>
</dbReference>
<dbReference type="GO" id="GO:0004222">
    <property type="term" value="F:metalloendopeptidase activity"/>
    <property type="evidence" value="ECO:0007669"/>
    <property type="project" value="InterPro"/>
</dbReference>
<dbReference type="AlphaFoldDB" id="A0A8C4QJY5"/>
<dbReference type="GO" id="GO:0006508">
    <property type="term" value="P:proteolysis"/>
    <property type="evidence" value="ECO:0007669"/>
    <property type="project" value="InterPro"/>
</dbReference>
<dbReference type="Gene3D" id="3.40.390.10">
    <property type="entry name" value="Collagenase (Catalytic Domain)"/>
    <property type="match status" value="1"/>
</dbReference>
<dbReference type="SUPFAM" id="SSF55486">
    <property type="entry name" value="Metalloproteases ('zincins'), catalytic domain"/>
    <property type="match status" value="1"/>
</dbReference>
<keyword evidence="2" id="KW-0862">Zinc</keyword>
<dbReference type="FunFam" id="3.40.390.10:FF:000002">
    <property type="entry name" value="Disintegrin and metalloproteinase domain-containing protein 22"/>
    <property type="match status" value="1"/>
</dbReference>
<keyword evidence="6" id="KW-1185">Reference proteome</keyword>
<evidence type="ECO:0000313" key="6">
    <source>
        <dbReference type="Proteomes" id="UP000694388"/>
    </source>
</evidence>
<proteinExistence type="predicted"/>
<keyword evidence="2" id="KW-0479">Metal-binding</keyword>
<keyword evidence="3" id="KW-0732">Signal</keyword>
<dbReference type="GO" id="GO:0046872">
    <property type="term" value="F:metal ion binding"/>
    <property type="evidence" value="ECO:0007669"/>
    <property type="project" value="UniProtKB-KW"/>
</dbReference>
<evidence type="ECO:0000256" key="3">
    <source>
        <dbReference type="SAM" id="SignalP"/>
    </source>
</evidence>
<evidence type="ECO:0000259" key="4">
    <source>
        <dbReference type="PROSITE" id="PS50215"/>
    </source>
</evidence>
<sequence length="452" mass="49640">MVVVGVVVPLILLFFSSRSASSPSHAGLLSNGHNVCTDGCQQDHHKVATVVRMEGKTAQGRLSEVQYPDHLRYTIQMGRSKHILNVWRNETSSSTFNQMSPLASNLSIQHHLDYNVEPCFYQGMVEGDLDSSVGLSTCDGLRGYFIVEGVGYGLKPLEGEETGRHLLVPLDVAPEKRTSCGVKTHSIPHLHQHFGHNLFIHSTNHTHVRRRRHVVLPSTRYLELLLVLDNTLFGEKYQENRSALVKDLLYLTNLVDSFYKRLQIRVVLVGFSVLSAEDELAVVTEGESASDVLGRFLNWRQNNSDILPHHDNGQLLTKKSFGTVLGMAYVGTICTRTSGGIVTMGEMQLTAAVMAHELGHNLGMGHDDERWCLCPSLQGCLMAASIRNPPATVFSNCSEEDLGVLVKGGTCLLNLPTNSLQPARCGNLIVDAGEECDCGSVEVSSTSFKISF</sequence>
<evidence type="ECO:0000256" key="1">
    <source>
        <dbReference type="ARBA" id="ARBA00023157"/>
    </source>
</evidence>
<dbReference type="PANTHER" id="PTHR11905">
    <property type="entry name" value="ADAM A DISINTEGRIN AND METALLOPROTEASE DOMAIN"/>
    <property type="match status" value="1"/>
</dbReference>
<protein>
    <recommendedName>
        <fullName evidence="4">Peptidase M12B domain-containing protein</fullName>
    </recommendedName>
</protein>
<comment type="caution">
    <text evidence="2">Lacks conserved residue(s) required for the propagation of feature annotation.</text>
</comment>
<dbReference type="Ensembl" id="ENSEBUT00000016353.1">
    <property type="protein sequence ID" value="ENSEBUP00000015777.1"/>
    <property type="gene ID" value="ENSEBUG00000009928.1"/>
</dbReference>
<accession>A0A8C4QJY5</accession>
<dbReference type="OMA" id="DAMCSAN"/>
<feature type="binding site" evidence="2">
    <location>
        <position position="366"/>
    </location>
    <ligand>
        <name>Zn(2+)</name>
        <dbReference type="ChEBI" id="CHEBI:29105"/>
        <note>catalytic</note>
    </ligand>
</feature>
<reference evidence="5" key="1">
    <citation type="submission" date="2025-08" db="UniProtKB">
        <authorList>
            <consortium name="Ensembl"/>
        </authorList>
    </citation>
    <scope>IDENTIFICATION</scope>
</reference>
<organism evidence="5 6">
    <name type="scientific">Eptatretus burgeri</name>
    <name type="common">Inshore hagfish</name>
    <dbReference type="NCBI Taxonomy" id="7764"/>
    <lineage>
        <taxon>Eukaryota</taxon>
        <taxon>Metazoa</taxon>
        <taxon>Chordata</taxon>
        <taxon>Craniata</taxon>
        <taxon>Vertebrata</taxon>
        <taxon>Cyclostomata</taxon>
        <taxon>Myxini</taxon>
        <taxon>Myxiniformes</taxon>
        <taxon>Myxinidae</taxon>
        <taxon>Eptatretinae</taxon>
        <taxon>Eptatretus</taxon>
    </lineage>
</organism>
<evidence type="ECO:0000313" key="5">
    <source>
        <dbReference type="Ensembl" id="ENSEBUP00000015777.1"/>
    </source>
</evidence>
<feature type="domain" description="Peptidase M12B" evidence="4">
    <location>
        <begin position="220"/>
        <end position="416"/>
    </location>
</feature>
<dbReference type="GO" id="GO:0005886">
    <property type="term" value="C:plasma membrane"/>
    <property type="evidence" value="ECO:0007669"/>
    <property type="project" value="TreeGrafter"/>
</dbReference>
<feature type="chain" id="PRO_5033991127" description="Peptidase M12B domain-containing protein" evidence="3">
    <location>
        <begin position="22"/>
        <end position="452"/>
    </location>
</feature>
<feature type="active site" evidence="2">
    <location>
        <position position="357"/>
    </location>
</feature>
<dbReference type="Proteomes" id="UP000694388">
    <property type="component" value="Unplaced"/>
</dbReference>
<dbReference type="PROSITE" id="PS50215">
    <property type="entry name" value="ADAM_MEPRO"/>
    <property type="match status" value="1"/>
</dbReference>
<feature type="binding site" evidence="2">
    <location>
        <position position="360"/>
    </location>
    <ligand>
        <name>Zn(2+)</name>
        <dbReference type="ChEBI" id="CHEBI:29105"/>
        <note>catalytic</note>
    </ligand>
</feature>
<dbReference type="GeneTree" id="ENSGT00940000156239"/>
<dbReference type="Pfam" id="PF01421">
    <property type="entry name" value="Reprolysin"/>
    <property type="match status" value="1"/>
</dbReference>
<dbReference type="PANTHER" id="PTHR11905:SF136">
    <property type="entry name" value="DISINTEGRIN AND METALLOPROTEINASE DOMAIN-CONTAINING PROTEIN 9"/>
    <property type="match status" value="1"/>
</dbReference>
<evidence type="ECO:0000256" key="2">
    <source>
        <dbReference type="PROSITE-ProRule" id="PRU00276"/>
    </source>
</evidence>
<name>A0A8C4QJY5_EPTBU</name>
<dbReference type="InterPro" id="IPR024079">
    <property type="entry name" value="MetalloPept_cat_dom_sf"/>
</dbReference>
<reference evidence="5" key="2">
    <citation type="submission" date="2025-09" db="UniProtKB">
        <authorList>
            <consortium name="Ensembl"/>
        </authorList>
    </citation>
    <scope>IDENTIFICATION</scope>
</reference>
<feature type="signal peptide" evidence="3">
    <location>
        <begin position="1"/>
        <end position="21"/>
    </location>
</feature>
<dbReference type="InterPro" id="IPR001590">
    <property type="entry name" value="Peptidase_M12B"/>
</dbReference>
<feature type="binding site" evidence="2">
    <location>
        <position position="356"/>
    </location>
    <ligand>
        <name>Zn(2+)</name>
        <dbReference type="ChEBI" id="CHEBI:29105"/>
        <note>catalytic</note>
    </ligand>
</feature>
<keyword evidence="1" id="KW-1015">Disulfide bond</keyword>
<dbReference type="InterPro" id="IPR034027">
    <property type="entry name" value="Reprolysin_adamalysin"/>
</dbReference>